<dbReference type="Proteomes" id="UP001283109">
    <property type="component" value="Unassembled WGS sequence"/>
</dbReference>
<accession>A0ABU4H544</accession>
<evidence type="ECO:0000313" key="2">
    <source>
        <dbReference type="EMBL" id="MDW4574465.1"/>
    </source>
</evidence>
<evidence type="ECO:0000313" key="3">
    <source>
        <dbReference type="Proteomes" id="UP001283109"/>
    </source>
</evidence>
<feature type="transmembrane region" description="Helical" evidence="1">
    <location>
        <begin position="24"/>
        <end position="45"/>
    </location>
</feature>
<evidence type="ECO:0000256" key="1">
    <source>
        <dbReference type="SAM" id="Phobius"/>
    </source>
</evidence>
<sequence length="64" mass="6485">MPRPTGPSGLRAGVAPTPRRSAAIAAYLLLAAAAIALVGGLVGIARRVQRSAERRRAASVPSPL</sequence>
<protein>
    <submittedName>
        <fullName evidence="2">Uncharacterized protein</fullName>
    </submittedName>
</protein>
<comment type="caution">
    <text evidence="2">The sequence shown here is derived from an EMBL/GenBank/DDBJ whole genome shotgun (WGS) entry which is preliminary data.</text>
</comment>
<keyword evidence="1" id="KW-0472">Membrane</keyword>
<keyword evidence="1" id="KW-0812">Transmembrane</keyword>
<organism evidence="2 3">
    <name type="scientific">Microbacterium arthrosphaerae</name>
    <dbReference type="NCBI Taxonomy" id="792652"/>
    <lineage>
        <taxon>Bacteria</taxon>
        <taxon>Bacillati</taxon>
        <taxon>Actinomycetota</taxon>
        <taxon>Actinomycetes</taxon>
        <taxon>Micrococcales</taxon>
        <taxon>Microbacteriaceae</taxon>
        <taxon>Microbacterium</taxon>
    </lineage>
</organism>
<name>A0ABU4H544_9MICO</name>
<dbReference type="EMBL" id="JAWQEV010000008">
    <property type="protein sequence ID" value="MDW4574465.1"/>
    <property type="molecule type" value="Genomic_DNA"/>
</dbReference>
<proteinExistence type="predicted"/>
<keyword evidence="1" id="KW-1133">Transmembrane helix</keyword>
<reference evidence="2 3" key="1">
    <citation type="submission" date="2023-11" db="EMBL/GenBank/DDBJ databases">
        <title>Draft genome sequence of Microbacterium arthrosphaerae JCM 30492.</title>
        <authorList>
            <person name="Zhang G."/>
            <person name="Ding Y."/>
        </authorList>
    </citation>
    <scope>NUCLEOTIDE SEQUENCE [LARGE SCALE GENOMIC DNA]</scope>
    <source>
        <strain evidence="2 3">JCM 30492</strain>
    </source>
</reference>
<keyword evidence="3" id="KW-1185">Reference proteome</keyword>
<gene>
    <name evidence="2" type="ORF">R8Z58_16935</name>
</gene>
<dbReference type="RefSeq" id="WP_318354959.1">
    <property type="nucleotide sequence ID" value="NZ_JAWQEV010000008.1"/>
</dbReference>